<dbReference type="GO" id="GO:0003677">
    <property type="term" value="F:DNA binding"/>
    <property type="evidence" value="ECO:0007669"/>
    <property type="project" value="TreeGrafter"/>
</dbReference>
<evidence type="ECO:0000259" key="1">
    <source>
        <dbReference type="Pfam" id="PF03184"/>
    </source>
</evidence>
<dbReference type="InterPro" id="IPR050863">
    <property type="entry name" value="CenT-Element_Derived"/>
</dbReference>
<dbReference type="EMBL" id="ML978991">
    <property type="protein sequence ID" value="KAF1924747.1"/>
    <property type="molecule type" value="Genomic_DNA"/>
</dbReference>
<gene>
    <name evidence="2" type="ORF">M421DRAFT_71725</name>
</gene>
<dbReference type="GeneID" id="54354484"/>
<feature type="domain" description="DDE-1" evidence="1">
    <location>
        <begin position="93"/>
        <end position="134"/>
    </location>
</feature>
<dbReference type="InterPro" id="IPR004875">
    <property type="entry name" value="DDE_SF_endonuclease_dom"/>
</dbReference>
<reference evidence="2" key="1">
    <citation type="journal article" date="2020" name="Stud. Mycol.">
        <title>101 Dothideomycetes genomes: a test case for predicting lifestyles and emergence of pathogens.</title>
        <authorList>
            <person name="Haridas S."/>
            <person name="Albert R."/>
            <person name="Binder M."/>
            <person name="Bloem J."/>
            <person name="Labutti K."/>
            <person name="Salamov A."/>
            <person name="Andreopoulos B."/>
            <person name="Baker S."/>
            <person name="Barry K."/>
            <person name="Bills G."/>
            <person name="Bluhm B."/>
            <person name="Cannon C."/>
            <person name="Castanera R."/>
            <person name="Culley D."/>
            <person name="Daum C."/>
            <person name="Ezra D."/>
            <person name="Gonzalez J."/>
            <person name="Henrissat B."/>
            <person name="Kuo A."/>
            <person name="Liang C."/>
            <person name="Lipzen A."/>
            <person name="Lutzoni F."/>
            <person name="Magnuson J."/>
            <person name="Mondo S."/>
            <person name="Nolan M."/>
            <person name="Ohm R."/>
            <person name="Pangilinan J."/>
            <person name="Park H.-J."/>
            <person name="Ramirez L."/>
            <person name="Alfaro M."/>
            <person name="Sun H."/>
            <person name="Tritt A."/>
            <person name="Yoshinaga Y."/>
            <person name="Zwiers L.-H."/>
            <person name="Turgeon B."/>
            <person name="Goodwin S."/>
            <person name="Spatafora J."/>
            <person name="Crous P."/>
            <person name="Grigoriev I."/>
        </authorList>
    </citation>
    <scope>NUCLEOTIDE SEQUENCE</scope>
    <source>
        <strain evidence="2">CBS 183.55</strain>
    </source>
</reference>
<accession>A0A6A5RGJ7</accession>
<dbReference type="Pfam" id="PF03184">
    <property type="entry name" value="DDE_1"/>
    <property type="match status" value="2"/>
</dbReference>
<name>A0A6A5RGJ7_9PLEO</name>
<evidence type="ECO:0000313" key="3">
    <source>
        <dbReference type="Proteomes" id="UP000800082"/>
    </source>
</evidence>
<organism evidence="2 3">
    <name type="scientific">Didymella exigua CBS 183.55</name>
    <dbReference type="NCBI Taxonomy" id="1150837"/>
    <lineage>
        <taxon>Eukaryota</taxon>
        <taxon>Fungi</taxon>
        <taxon>Dikarya</taxon>
        <taxon>Ascomycota</taxon>
        <taxon>Pezizomycotina</taxon>
        <taxon>Dothideomycetes</taxon>
        <taxon>Pleosporomycetidae</taxon>
        <taxon>Pleosporales</taxon>
        <taxon>Pleosporineae</taxon>
        <taxon>Didymellaceae</taxon>
        <taxon>Didymella</taxon>
    </lineage>
</organism>
<dbReference type="PANTHER" id="PTHR19303">
    <property type="entry name" value="TRANSPOSON"/>
    <property type="match status" value="1"/>
</dbReference>
<dbReference type="Proteomes" id="UP000800082">
    <property type="component" value="Unassembled WGS sequence"/>
</dbReference>
<dbReference type="OrthoDB" id="2917041at2759"/>
<feature type="non-terminal residue" evidence="2">
    <location>
        <position position="1"/>
    </location>
</feature>
<sequence length="139" mass="16015">IGIALSLKVVTGLERRAWPELVQPGDREWVTVIQSICAAGYATPPFIIYKGRVHISAYNVPHGFVIAVSKNGWTINKLRLQWLKHFNKYTKRRQYCKENKIITICMPLHSSHLLQPLDIGCFAPLKKAYRRQAEDLMRN</sequence>
<evidence type="ECO:0000313" key="2">
    <source>
        <dbReference type="EMBL" id="KAF1924747.1"/>
    </source>
</evidence>
<feature type="domain" description="DDE-1" evidence="1">
    <location>
        <begin position="27"/>
        <end position="91"/>
    </location>
</feature>
<keyword evidence="3" id="KW-1185">Reference proteome</keyword>
<dbReference type="AlphaFoldDB" id="A0A6A5RGJ7"/>
<protein>
    <submittedName>
        <fullName evidence="2">DDE-domain-containing protein</fullName>
    </submittedName>
</protein>
<dbReference type="GO" id="GO:0005634">
    <property type="term" value="C:nucleus"/>
    <property type="evidence" value="ECO:0007669"/>
    <property type="project" value="TreeGrafter"/>
</dbReference>
<dbReference type="RefSeq" id="XP_033444999.1">
    <property type="nucleotide sequence ID" value="XM_033596817.1"/>
</dbReference>
<proteinExistence type="predicted"/>
<dbReference type="PANTHER" id="PTHR19303:SF62">
    <property type="entry name" value="HTH CENPB-TYPE DOMAIN-CONTAINING PROTEIN-RELATED"/>
    <property type="match status" value="1"/>
</dbReference>